<feature type="non-terminal residue" evidence="1">
    <location>
        <position position="1"/>
    </location>
</feature>
<accession>A0A392U6K9</accession>
<name>A0A392U6K9_9FABA</name>
<proteinExistence type="predicted"/>
<dbReference type="Proteomes" id="UP000265520">
    <property type="component" value="Unassembled WGS sequence"/>
</dbReference>
<evidence type="ECO:0000313" key="2">
    <source>
        <dbReference type="Proteomes" id="UP000265520"/>
    </source>
</evidence>
<comment type="caution">
    <text evidence="1">The sequence shown here is derived from an EMBL/GenBank/DDBJ whole genome shotgun (WGS) entry which is preliminary data.</text>
</comment>
<keyword evidence="2" id="KW-1185">Reference proteome</keyword>
<dbReference type="EMBL" id="LXQA010749748">
    <property type="protein sequence ID" value="MCI69123.1"/>
    <property type="molecule type" value="Genomic_DNA"/>
</dbReference>
<protein>
    <submittedName>
        <fullName evidence="1">Uncharacterized protein</fullName>
    </submittedName>
</protein>
<reference evidence="1 2" key="1">
    <citation type="journal article" date="2018" name="Front. Plant Sci.">
        <title>Red Clover (Trifolium pratense) and Zigzag Clover (T. medium) - A Picture of Genomic Similarities and Differences.</title>
        <authorList>
            <person name="Dluhosova J."/>
            <person name="Istvanek J."/>
            <person name="Nedelnik J."/>
            <person name="Repkova J."/>
        </authorList>
    </citation>
    <scope>NUCLEOTIDE SEQUENCE [LARGE SCALE GENOMIC DNA]</scope>
    <source>
        <strain evidence="2">cv. 10/8</strain>
        <tissue evidence="1">Leaf</tissue>
    </source>
</reference>
<evidence type="ECO:0000313" key="1">
    <source>
        <dbReference type="EMBL" id="MCI69123.1"/>
    </source>
</evidence>
<sequence length="35" mass="3981">PSSWLSLTFWACVVERQLASLSERHECSLSEGESR</sequence>
<organism evidence="1 2">
    <name type="scientific">Trifolium medium</name>
    <dbReference type="NCBI Taxonomy" id="97028"/>
    <lineage>
        <taxon>Eukaryota</taxon>
        <taxon>Viridiplantae</taxon>
        <taxon>Streptophyta</taxon>
        <taxon>Embryophyta</taxon>
        <taxon>Tracheophyta</taxon>
        <taxon>Spermatophyta</taxon>
        <taxon>Magnoliopsida</taxon>
        <taxon>eudicotyledons</taxon>
        <taxon>Gunneridae</taxon>
        <taxon>Pentapetalae</taxon>
        <taxon>rosids</taxon>
        <taxon>fabids</taxon>
        <taxon>Fabales</taxon>
        <taxon>Fabaceae</taxon>
        <taxon>Papilionoideae</taxon>
        <taxon>50 kb inversion clade</taxon>
        <taxon>NPAAA clade</taxon>
        <taxon>Hologalegina</taxon>
        <taxon>IRL clade</taxon>
        <taxon>Trifolieae</taxon>
        <taxon>Trifolium</taxon>
    </lineage>
</organism>
<dbReference type="AlphaFoldDB" id="A0A392U6K9"/>